<evidence type="ECO:0000256" key="1">
    <source>
        <dbReference type="SAM" id="MobiDB-lite"/>
    </source>
</evidence>
<dbReference type="KEGG" id="daur:Daura_12815"/>
<proteinExistence type="predicted"/>
<dbReference type="PIRSF" id="PIRSF021328">
    <property type="entry name" value="UCP021328"/>
    <property type="match status" value="1"/>
</dbReference>
<organism evidence="2 3">
    <name type="scientific">Dactylosporangium aurantiacum</name>
    <dbReference type="NCBI Taxonomy" id="35754"/>
    <lineage>
        <taxon>Bacteria</taxon>
        <taxon>Bacillati</taxon>
        <taxon>Actinomycetota</taxon>
        <taxon>Actinomycetes</taxon>
        <taxon>Micromonosporales</taxon>
        <taxon>Micromonosporaceae</taxon>
        <taxon>Dactylosporangium</taxon>
    </lineage>
</organism>
<name>A0A9Q9MLI9_9ACTN</name>
<dbReference type="RefSeq" id="WP_033361453.1">
    <property type="nucleotide sequence ID" value="NZ_CP073767.1"/>
</dbReference>
<feature type="compositionally biased region" description="Basic and acidic residues" evidence="1">
    <location>
        <begin position="93"/>
        <end position="102"/>
    </location>
</feature>
<evidence type="ECO:0000313" key="3">
    <source>
        <dbReference type="Proteomes" id="UP001058003"/>
    </source>
</evidence>
<feature type="region of interest" description="Disordered" evidence="1">
    <location>
        <begin position="58"/>
        <end position="135"/>
    </location>
</feature>
<reference evidence="2" key="1">
    <citation type="submission" date="2021-04" db="EMBL/GenBank/DDBJ databases">
        <title>Dactylosporangium aurantiacum NRRL B-8018 full assembly.</title>
        <authorList>
            <person name="Hartkoorn R.C."/>
            <person name="Beaudoing E."/>
            <person name="Hot D."/>
        </authorList>
    </citation>
    <scope>NUCLEOTIDE SEQUENCE</scope>
    <source>
        <strain evidence="2">NRRL B-8018</strain>
    </source>
</reference>
<keyword evidence="3" id="KW-1185">Reference proteome</keyword>
<gene>
    <name evidence="2" type="ORF">Daura_12815</name>
</gene>
<dbReference type="EMBL" id="CP073767">
    <property type="protein sequence ID" value="UWZ56966.1"/>
    <property type="molecule type" value="Genomic_DNA"/>
</dbReference>
<dbReference type="Proteomes" id="UP001058003">
    <property type="component" value="Chromosome"/>
</dbReference>
<dbReference type="AlphaFoldDB" id="A0A9Q9MLI9"/>
<accession>A0A9Q9MLI9</accession>
<evidence type="ECO:0000313" key="2">
    <source>
        <dbReference type="EMBL" id="UWZ56966.1"/>
    </source>
</evidence>
<sequence>MATLTVFFDDPFWVAVLELHDDGRVRATRHVFGAEPTDAELHQFLLRHGTALLARAERAAPVDGAEPAAPARNPKRLAREAQRARPGTAAQEALRKELELRKQASAARSRQDREAHAEHRRAARRARSRARHKGH</sequence>
<feature type="compositionally biased region" description="Basic residues" evidence="1">
    <location>
        <begin position="118"/>
        <end position="135"/>
    </location>
</feature>
<protein>
    <submittedName>
        <fullName evidence="2">YjdF family protein</fullName>
    </submittedName>
</protein>
<dbReference type="InterPro" id="IPR016787">
    <property type="entry name" value="UCP021328"/>
</dbReference>
<dbReference type="Pfam" id="PF11208">
    <property type="entry name" value="DUF2992"/>
    <property type="match status" value="1"/>
</dbReference>
<dbReference type="OrthoDB" id="4570726at2"/>